<dbReference type="Proteomes" id="UP001530315">
    <property type="component" value="Unassembled WGS sequence"/>
</dbReference>
<dbReference type="AlphaFoldDB" id="A0ABD3MUH6"/>
<accession>A0ABD3MUH6</accession>
<feature type="signal peptide" evidence="1">
    <location>
        <begin position="1"/>
        <end position="25"/>
    </location>
</feature>
<sequence>MTATLICGALPVAILSLLPPRSSSGFNLLPTVVTPKKPQSSALTSTVAANAERITSFWEWRGHDIFTEVRIAQKPEGGRNTKKPSIILLHGLGASTTYWRETMSVLQKEGYDVHALDLLGQGRSSKPVYLGENSSSMPFEYDVDETPPGMVMGNHSNTNVEYSINLWANIVDDYARHRQLDDVVLMGNSLGSLVALSAATGEFIDSTTDGEGIFAYLAGNNAGERSRVKGLCLFNCAVGLNSRNVIKNPKFNSLQRAVFNRLFDAINCLIFDNKIVVRFILNTIVTKEWVEDALKRLYTFSPDRVDKELVDSFYYPAKMGGEGAVESIRQIHTNDAGLTPMEYHQKHPEILDSLPLHLIWGQDDVVTPIHGQVGLFYCDRVANNRGGNGRTTIDVVKSGHMPFDDNPLETHDSLLRWLEKKVV</sequence>
<evidence type="ECO:0000313" key="4">
    <source>
        <dbReference type="Proteomes" id="UP001530315"/>
    </source>
</evidence>
<dbReference type="Pfam" id="PF12697">
    <property type="entry name" value="Abhydrolase_6"/>
    <property type="match status" value="1"/>
</dbReference>
<feature type="domain" description="AB hydrolase-1" evidence="2">
    <location>
        <begin position="86"/>
        <end position="409"/>
    </location>
</feature>
<dbReference type="EMBL" id="JALLAZ020001702">
    <property type="protein sequence ID" value="KAL3767473.1"/>
    <property type="molecule type" value="Genomic_DNA"/>
</dbReference>
<organism evidence="3 4">
    <name type="scientific">Stephanodiscus triporus</name>
    <dbReference type="NCBI Taxonomy" id="2934178"/>
    <lineage>
        <taxon>Eukaryota</taxon>
        <taxon>Sar</taxon>
        <taxon>Stramenopiles</taxon>
        <taxon>Ochrophyta</taxon>
        <taxon>Bacillariophyta</taxon>
        <taxon>Coscinodiscophyceae</taxon>
        <taxon>Thalassiosirophycidae</taxon>
        <taxon>Stephanodiscales</taxon>
        <taxon>Stephanodiscaceae</taxon>
        <taxon>Stephanodiscus</taxon>
    </lineage>
</organism>
<feature type="chain" id="PRO_5044774864" description="AB hydrolase-1 domain-containing protein" evidence="1">
    <location>
        <begin position="26"/>
        <end position="423"/>
    </location>
</feature>
<protein>
    <recommendedName>
        <fullName evidence="2">AB hydrolase-1 domain-containing protein</fullName>
    </recommendedName>
</protein>
<evidence type="ECO:0000313" key="3">
    <source>
        <dbReference type="EMBL" id="KAL3767473.1"/>
    </source>
</evidence>
<dbReference type="PANTHER" id="PTHR46438">
    <property type="entry name" value="ALPHA/BETA-HYDROLASES SUPERFAMILY PROTEIN"/>
    <property type="match status" value="1"/>
</dbReference>
<proteinExistence type="predicted"/>
<keyword evidence="1" id="KW-0732">Signal</keyword>
<dbReference type="InterPro" id="IPR029058">
    <property type="entry name" value="AB_hydrolase_fold"/>
</dbReference>
<keyword evidence="4" id="KW-1185">Reference proteome</keyword>
<name>A0ABD3MUH6_9STRA</name>
<dbReference type="SUPFAM" id="SSF53474">
    <property type="entry name" value="alpha/beta-Hydrolases"/>
    <property type="match status" value="1"/>
</dbReference>
<dbReference type="PANTHER" id="PTHR46438:SF2">
    <property type="entry name" value="ALPHA_BETA-HYDROLASES SUPERFAMILY PROTEIN"/>
    <property type="match status" value="1"/>
</dbReference>
<gene>
    <name evidence="3" type="ORF">ACHAW5_006202</name>
</gene>
<reference evidence="3 4" key="1">
    <citation type="submission" date="2024-10" db="EMBL/GenBank/DDBJ databases">
        <title>Updated reference genomes for cyclostephanoid diatoms.</title>
        <authorList>
            <person name="Roberts W.R."/>
            <person name="Alverson A.J."/>
        </authorList>
    </citation>
    <scope>NUCLEOTIDE SEQUENCE [LARGE SCALE GENOMIC DNA]</scope>
    <source>
        <strain evidence="3 4">AJA276-08</strain>
    </source>
</reference>
<comment type="caution">
    <text evidence="3">The sequence shown here is derived from an EMBL/GenBank/DDBJ whole genome shotgun (WGS) entry which is preliminary data.</text>
</comment>
<dbReference type="InterPro" id="IPR000073">
    <property type="entry name" value="AB_hydrolase_1"/>
</dbReference>
<evidence type="ECO:0000256" key="1">
    <source>
        <dbReference type="SAM" id="SignalP"/>
    </source>
</evidence>
<dbReference type="Gene3D" id="3.40.50.1820">
    <property type="entry name" value="alpha/beta hydrolase"/>
    <property type="match status" value="1"/>
</dbReference>
<evidence type="ECO:0000259" key="2">
    <source>
        <dbReference type="Pfam" id="PF12697"/>
    </source>
</evidence>